<feature type="non-terminal residue" evidence="6">
    <location>
        <position position="1"/>
    </location>
</feature>
<name>A0A7L3FA86_9GRUI</name>
<evidence type="ECO:0000313" key="6">
    <source>
        <dbReference type="EMBL" id="NXT76315.1"/>
    </source>
</evidence>
<sequence length="119" mass="13555">QTENHPGNCWHFPGSQGNILIQLSVPVIPRAVTMDHVSGSVFHPDSILRASKDFAVYVRDFSSRGCLPFLTYFFFFPLQNELSGVMMYIKLDVLSNWGHGDYTCLYRFRVHGDLPEDGE</sequence>
<feature type="non-terminal residue" evidence="6">
    <location>
        <position position="119"/>
    </location>
</feature>
<evidence type="ECO:0000256" key="2">
    <source>
        <dbReference type="ARBA" id="ARBA00022692"/>
    </source>
</evidence>
<reference evidence="6 7" key="1">
    <citation type="submission" date="2019-09" db="EMBL/GenBank/DDBJ databases">
        <title>Bird 10,000 Genomes (B10K) Project - Family phase.</title>
        <authorList>
            <person name="Zhang G."/>
        </authorList>
    </citation>
    <scope>NUCLEOTIDE SEQUENCE [LARGE SCALE GENOMIC DNA]</scope>
    <source>
        <strain evidence="6">B10K-DU-011-47</strain>
        <tissue evidence="6">Mixed tissue sample</tissue>
    </source>
</reference>
<dbReference type="PANTHER" id="PTHR12911:SF24">
    <property type="entry name" value="SUN DOMAIN-CONTAINING PROTEIN 3"/>
    <property type="match status" value="1"/>
</dbReference>
<dbReference type="PROSITE" id="PS51469">
    <property type="entry name" value="SUN"/>
    <property type="match status" value="1"/>
</dbReference>
<evidence type="ECO:0000313" key="7">
    <source>
        <dbReference type="Proteomes" id="UP000557426"/>
    </source>
</evidence>
<comment type="subcellular location">
    <subcellularLocation>
        <location evidence="1">Nucleus inner membrane</location>
    </subcellularLocation>
</comment>
<evidence type="ECO:0000256" key="4">
    <source>
        <dbReference type="ARBA" id="ARBA00023136"/>
    </source>
</evidence>
<dbReference type="Gene3D" id="2.60.120.260">
    <property type="entry name" value="Galactose-binding domain-like"/>
    <property type="match status" value="1"/>
</dbReference>
<keyword evidence="2" id="KW-0812">Transmembrane</keyword>
<dbReference type="AlphaFoldDB" id="A0A7L3FA86"/>
<feature type="domain" description="SUN" evidence="5">
    <location>
        <begin position="1"/>
        <end position="115"/>
    </location>
</feature>
<evidence type="ECO:0000256" key="1">
    <source>
        <dbReference type="ARBA" id="ARBA00004540"/>
    </source>
</evidence>
<dbReference type="GO" id="GO:0034993">
    <property type="term" value="C:meiotic nuclear membrane microtubule tethering complex"/>
    <property type="evidence" value="ECO:0007669"/>
    <property type="project" value="TreeGrafter"/>
</dbReference>
<evidence type="ECO:0000256" key="3">
    <source>
        <dbReference type="ARBA" id="ARBA00022989"/>
    </source>
</evidence>
<comment type="caution">
    <text evidence="6">The sequence shown here is derived from an EMBL/GenBank/DDBJ whole genome shotgun (WGS) entry which is preliminary data.</text>
</comment>
<dbReference type="Proteomes" id="UP000557426">
    <property type="component" value="Unassembled WGS sequence"/>
</dbReference>
<dbReference type="InterPro" id="IPR012919">
    <property type="entry name" value="SUN_dom"/>
</dbReference>
<dbReference type="PANTHER" id="PTHR12911">
    <property type="entry name" value="SAD1/UNC-84-LIKE PROTEIN-RELATED"/>
    <property type="match status" value="1"/>
</dbReference>
<dbReference type="EMBL" id="VZTU01008601">
    <property type="protein sequence ID" value="NXT76315.1"/>
    <property type="molecule type" value="Genomic_DNA"/>
</dbReference>
<protein>
    <submittedName>
        <fullName evidence="6">SUN3 protein</fullName>
    </submittedName>
</protein>
<dbReference type="GO" id="GO:0005637">
    <property type="term" value="C:nuclear inner membrane"/>
    <property type="evidence" value="ECO:0007669"/>
    <property type="project" value="UniProtKB-SubCell"/>
</dbReference>
<keyword evidence="7" id="KW-1185">Reference proteome</keyword>
<gene>
    <name evidence="6" type="primary">Sun3</name>
    <name evidence="6" type="ORF">ZAPATR_R11028</name>
</gene>
<proteinExistence type="predicted"/>
<dbReference type="InterPro" id="IPR045119">
    <property type="entry name" value="SUN1-5"/>
</dbReference>
<evidence type="ECO:0000259" key="5">
    <source>
        <dbReference type="PROSITE" id="PS51469"/>
    </source>
</evidence>
<keyword evidence="4" id="KW-0472">Membrane</keyword>
<keyword evidence="3" id="KW-1133">Transmembrane helix</keyword>
<dbReference type="GO" id="GO:0043495">
    <property type="term" value="F:protein-membrane adaptor activity"/>
    <property type="evidence" value="ECO:0007669"/>
    <property type="project" value="TreeGrafter"/>
</dbReference>
<accession>A0A7L3FA86</accession>
<organism evidence="6 7">
    <name type="scientific">Zapornia atra</name>
    <name type="common">Henderson crake</name>
    <dbReference type="NCBI Taxonomy" id="2585822"/>
    <lineage>
        <taxon>Eukaryota</taxon>
        <taxon>Metazoa</taxon>
        <taxon>Chordata</taxon>
        <taxon>Craniata</taxon>
        <taxon>Vertebrata</taxon>
        <taxon>Euteleostomi</taxon>
        <taxon>Archelosauria</taxon>
        <taxon>Archosauria</taxon>
        <taxon>Dinosauria</taxon>
        <taxon>Saurischia</taxon>
        <taxon>Theropoda</taxon>
        <taxon>Coelurosauria</taxon>
        <taxon>Aves</taxon>
        <taxon>Neognathae</taxon>
        <taxon>Neoaves</taxon>
        <taxon>Gruiformes</taxon>
        <taxon>Rallidae</taxon>
        <taxon>Zapornia</taxon>
    </lineage>
</organism>
<dbReference type="Pfam" id="PF07738">
    <property type="entry name" value="Sad1_UNC"/>
    <property type="match status" value="1"/>
</dbReference>